<reference evidence="3" key="1">
    <citation type="submission" date="2025-08" db="UniProtKB">
        <authorList>
            <consortium name="RefSeq"/>
        </authorList>
    </citation>
    <scope>IDENTIFICATION</scope>
</reference>
<dbReference type="InterPro" id="IPR025525">
    <property type="entry name" value="hAT-like_transposase_RNase-H"/>
</dbReference>
<dbReference type="SUPFAM" id="SSF53098">
    <property type="entry name" value="Ribonuclease H-like"/>
    <property type="match status" value="1"/>
</dbReference>
<dbReference type="GO" id="GO:0003677">
    <property type="term" value="F:DNA binding"/>
    <property type="evidence" value="ECO:0007669"/>
    <property type="project" value="InterPro"/>
</dbReference>
<evidence type="ECO:0000259" key="2">
    <source>
        <dbReference type="Pfam" id="PF14372"/>
    </source>
</evidence>
<evidence type="ECO:0000256" key="1">
    <source>
        <dbReference type="SAM" id="MobiDB-lite"/>
    </source>
</evidence>
<dbReference type="AlphaFoldDB" id="A0A1S4AKZ8"/>
<organism evidence="3">
    <name type="scientific">Nicotiana tabacum</name>
    <name type="common">Common tobacco</name>
    <dbReference type="NCBI Taxonomy" id="4097"/>
    <lineage>
        <taxon>Eukaryota</taxon>
        <taxon>Viridiplantae</taxon>
        <taxon>Streptophyta</taxon>
        <taxon>Embryophyta</taxon>
        <taxon>Tracheophyta</taxon>
        <taxon>Spermatophyta</taxon>
        <taxon>Magnoliopsida</taxon>
        <taxon>eudicotyledons</taxon>
        <taxon>Gunneridae</taxon>
        <taxon>Pentapetalae</taxon>
        <taxon>asterids</taxon>
        <taxon>lamiids</taxon>
        <taxon>Solanales</taxon>
        <taxon>Solanaceae</taxon>
        <taxon>Nicotianoideae</taxon>
        <taxon>Nicotianeae</taxon>
        <taxon>Nicotiana</taxon>
    </lineage>
</organism>
<proteinExistence type="predicted"/>
<dbReference type="KEGG" id="nta:107798779"/>
<evidence type="ECO:0000313" key="3">
    <source>
        <dbReference type="RefSeq" id="XP_016477304.1"/>
    </source>
</evidence>
<protein>
    <submittedName>
        <fullName evidence="3">Zinc finger BED domain-containing protein RICESLEEPER 1-like</fullName>
    </submittedName>
</protein>
<dbReference type="RefSeq" id="XP_016477304.1">
    <property type="nucleotide sequence ID" value="XM_016621818.1"/>
</dbReference>
<accession>A0A1S4AKZ8</accession>
<feature type="compositionally biased region" description="Low complexity" evidence="1">
    <location>
        <begin position="180"/>
        <end position="191"/>
    </location>
</feature>
<gene>
    <name evidence="3" type="primary">LOC107798779</name>
</gene>
<dbReference type="PANTHER" id="PTHR23272:SF184">
    <property type="entry name" value="OS03G0311250 PROTEIN"/>
    <property type="match status" value="1"/>
</dbReference>
<dbReference type="OrthoDB" id="1306192at2759"/>
<feature type="region of interest" description="Disordered" evidence="1">
    <location>
        <begin position="180"/>
        <end position="209"/>
    </location>
</feature>
<dbReference type="OMA" id="AYECAIS"/>
<feature type="compositionally biased region" description="Low complexity" evidence="1">
    <location>
        <begin position="199"/>
        <end position="209"/>
    </location>
</feature>
<dbReference type="InterPro" id="IPR012337">
    <property type="entry name" value="RNaseH-like_sf"/>
</dbReference>
<dbReference type="Pfam" id="PF14372">
    <property type="entry name" value="hAT-like_RNase-H"/>
    <property type="match status" value="1"/>
</dbReference>
<dbReference type="PANTHER" id="PTHR23272">
    <property type="entry name" value="BED FINGER-RELATED"/>
    <property type="match status" value="1"/>
</dbReference>
<dbReference type="STRING" id="4097.A0A1S4AKZ8"/>
<name>A0A1S4AKZ8_TOBAC</name>
<feature type="domain" description="hAT-like transposase RNase-H fold" evidence="2">
    <location>
        <begin position="66"/>
        <end position="169"/>
    </location>
</feature>
<dbReference type="PaxDb" id="4097-A0A1S4AKZ8"/>
<sequence>MLKVAAVYEDAFTKYCDIDYGLMHCISNCICKDGQSADPLLSSDWESVRRIVKYLEIFYELTLKVSGTLYITSNVHFLEICVVGSSLKELMKNEDVAVQEIAKNMKEKFDKYWGDPHKMNKMIFISCVLDPRHKFHSLSFTLAAMFGETKGVKIQEEVKTYMKTLFSEYVKMNGDSCPSSPSSTSSSCPSHLSPPYPQSSPSSCSSSSSFSKFMLDLKRHKSGGGIDSKTELDKYLGDVEEEKDKFDILGW</sequence>